<evidence type="ECO:0000313" key="2">
    <source>
        <dbReference type="Proteomes" id="UP001161247"/>
    </source>
</evidence>
<accession>A0AAV1DH49</accession>
<dbReference type="EMBL" id="OX459122">
    <property type="protein sequence ID" value="CAI9106741.1"/>
    <property type="molecule type" value="Genomic_DNA"/>
</dbReference>
<evidence type="ECO:0000313" key="1">
    <source>
        <dbReference type="EMBL" id="CAI9106741.1"/>
    </source>
</evidence>
<proteinExistence type="predicted"/>
<reference evidence="1" key="1">
    <citation type="submission" date="2023-03" db="EMBL/GenBank/DDBJ databases">
        <authorList>
            <person name="Julca I."/>
        </authorList>
    </citation>
    <scope>NUCLEOTIDE SEQUENCE</scope>
</reference>
<feature type="non-terminal residue" evidence="1">
    <location>
        <position position="74"/>
    </location>
</feature>
<dbReference type="AlphaFoldDB" id="A0AAV1DH49"/>
<keyword evidence="2" id="KW-1185">Reference proteome</keyword>
<organism evidence="1 2">
    <name type="scientific">Oldenlandia corymbosa var. corymbosa</name>
    <dbReference type="NCBI Taxonomy" id="529605"/>
    <lineage>
        <taxon>Eukaryota</taxon>
        <taxon>Viridiplantae</taxon>
        <taxon>Streptophyta</taxon>
        <taxon>Embryophyta</taxon>
        <taxon>Tracheophyta</taxon>
        <taxon>Spermatophyta</taxon>
        <taxon>Magnoliopsida</taxon>
        <taxon>eudicotyledons</taxon>
        <taxon>Gunneridae</taxon>
        <taxon>Pentapetalae</taxon>
        <taxon>asterids</taxon>
        <taxon>lamiids</taxon>
        <taxon>Gentianales</taxon>
        <taxon>Rubiaceae</taxon>
        <taxon>Rubioideae</taxon>
        <taxon>Spermacoceae</taxon>
        <taxon>Hedyotis-Oldenlandia complex</taxon>
        <taxon>Oldenlandia</taxon>
    </lineage>
</organism>
<gene>
    <name evidence="1" type="ORF">OLC1_LOCUS15193</name>
</gene>
<name>A0AAV1DH49_OLDCO</name>
<sequence length="74" mass="8925">MVQLLSKIFRLSGRNFGVWRISVSFKKSGKKHNDNRRTTNTIHRRKGERSSDRMFKYLDNLFWSESKTEMEVEE</sequence>
<dbReference type="Proteomes" id="UP001161247">
    <property type="component" value="Chromosome 5"/>
</dbReference>
<protein>
    <submittedName>
        <fullName evidence="1">OLC1v1005960C1</fullName>
    </submittedName>
</protein>